<dbReference type="CDD" id="cd04179">
    <property type="entry name" value="DPM_DPG-synthase_like"/>
    <property type="match status" value="1"/>
</dbReference>
<dbReference type="Pfam" id="PF00535">
    <property type="entry name" value="Glycos_transf_2"/>
    <property type="match status" value="1"/>
</dbReference>
<evidence type="ECO:0000313" key="4">
    <source>
        <dbReference type="Proteomes" id="UP000280307"/>
    </source>
</evidence>
<accession>A0A426TZ05</accession>
<dbReference type="EMBL" id="RSAS01000448">
    <property type="protein sequence ID" value="RRR71461.1"/>
    <property type="molecule type" value="Genomic_DNA"/>
</dbReference>
<dbReference type="InterPro" id="IPR001173">
    <property type="entry name" value="Glyco_trans_2-like"/>
</dbReference>
<dbReference type="Proteomes" id="UP000280307">
    <property type="component" value="Unassembled WGS sequence"/>
</dbReference>
<sequence length="486" mass="54959">MRSPYPDASVAAPFMAYTQQRRALYDAIAARADRETPHWRRTYHQRMSAVYRFLVPPGQRVLELGCSEGDLLAALAPSYGVGVDFSRQMVERAAQRYPPLHFVQADVHDLSLQGPFDVIILSDLVNDLWDVQKVFQQMLPLCMPRTRIIINSYSHVWEKPLSIVRSLGLARPQLQQNWLTVDDLAGLLSLADYEVVRNWQEVLWPLPTPGLAEVANKFLVKTWPLNQFALTNFIVARPMGALAQRPTEPTVAIVIPARNEAGNVPAIFARTPQLGAGTELIFVEGHSKDNTYEALAQAIQAHPERNCTLLRQSGKGKGDAVRAGFAAAKSDILMILDADLTMPPEDLPRYYELLCSGKAEFVNGVRLVYPMEQEAMRFLNLLGNKFFSLAFSYLLGQPIKDTLCGTKVLWRDDYLQIARNRAYFGDFDPFGDFDLIFGAARLNLKIRDLPIRYRERIYGSTNINRWRHGLLLLRMTAFAAGRMKFV</sequence>
<dbReference type="AlphaFoldDB" id="A0A426TZ05"/>
<dbReference type="Gene3D" id="3.40.50.150">
    <property type="entry name" value="Vaccinia Virus protein VP39"/>
    <property type="match status" value="1"/>
</dbReference>
<comment type="caution">
    <text evidence="3">The sequence shown here is derived from an EMBL/GenBank/DDBJ whole genome shotgun (WGS) entry which is preliminary data.</text>
</comment>
<dbReference type="SUPFAM" id="SSF53448">
    <property type="entry name" value="Nucleotide-diphospho-sugar transferases"/>
    <property type="match status" value="1"/>
</dbReference>
<evidence type="ECO:0000259" key="1">
    <source>
        <dbReference type="Pfam" id="PF00535"/>
    </source>
</evidence>
<dbReference type="InterPro" id="IPR029044">
    <property type="entry name" value="Nucleotide-diphossugar_trans"/>
</dbReference>
<dbReference type="Pfam" id="PF13847">
    <property type="entry name" value="Methyltransf_31"/>
    <property type="match status" value="1"/>
</dbReference>
<dbReference type="InterPro" id="IPR025714">
    <property type="entry name" value="Methyltranfer_dom"/>
</dbReference>
<dbReference type="InterPro" id="IPR050256">
    <property type="entry name" value="Glycosyltransferase_2"/>
</dbReference>
<protein>
    <submittedName>
        <fullName evidence="3">Glycosyltransferase</fullName>
    </submittedName>
</protein>
<keyword evidence="3" id="KW-0808">Transferase</keyword>
<evidence type="ECO:0000259" key="2">
    <source>
        <dbReference type="Pfam" id="PF13847"/>
    </source>
</evidence>
<reference evidence="3 4" key="1">
    <citation type="submission" date="2018-12" db="EMBL/GenBank/DDBJ databases">
        <title>Genome Sequence of Candidatus Viridilinea halotolerans isolated from saline sulfide-rich spring.</title>
        <authorList>
            <person name="Grouzdev D.S."/>
            <person name="Burganskaya E.I."/>
            <person name="Krutkina M.S."/>
            <person name="Sukhacheva M.V."/>
            <person name="Gorlenko V.M."/>
        </authorList>
    </citation>
    <scope>NUCLEOTIDE SEQUENCE [LARGE SCALE GENOMIC DNA]</scope>
    <source>
        <strain evidence="3">Chok-6</strain>
    </source>
</reference>
<organism evidence="3 4">
    <name type="scientific">Candidatus Viridilinea halotolerans</name>
    <dbReference type="NCBI Taxonomy" id="2491704"/>
    <lineage>
        <taxon>Bacteria</taxon>
        <taxon>Bacillati</taxon>
        <taxon>Chloroflexota</taxon>
        <taxon>Chloroflexia</taxon>
        <taxon>Chloroflexales</taxon>
        <taxon>Chloroflexineae</taxon>
        <taxon>Oscillochloridaceae</taxon>
        <taxon>Candidatus Viridilinea</taxon>
    </lineage>
</organism>
<feature type="domain" description="Methyltransferase" evidence="2">
    <location>
        <begin position="58"/>
        <end position="157"/>
    </location>
</feature>
<evidence type="ECO:0000313" key="3">
    <source>
        <dbReference type="EMBL" id="RRR71461.1"/>
    </source>
</evidence>
<feature type="domain" description="Glycosyltransferase 2-like" evidence="1">
    <location>
        <begin position="253"/>
        <end position="381"/>
    </location>
</feature>
<dbReference type="PANTHER" id="PTHR48090">
    <property type="entry name" value="UNDECAPRENYL-PHOSPHATE 4-DEOXY-4-FORMAMIDO-L-ARABINOSE TRANSFERASE-RELATED"/>
    <property type="match status" value="1"/>
</dbReference>
<dbReference type="InterPro" id="IPR029063">
    <property type="entry name" value="SAM-dependent_MTases_sf"/>
</dbReference>
<dbReference type="GO" id="GO:0016740">
    <property type="term" value="F:transferase activity"/>
    <property type="evidence" value="ECO:0007669"/>
    <property type="project" value="UniProtKB-KW"/>
</dbReference>
<proteinExistence type="predicted"/>
<dbReference type="SUPFAM" id="SSF53335">
    <property type="entry name" value="S-adenosyl-L-methionine-dependent methyltransferases"/>
    <property type="match status" value="1"/>
</dbReference>
<dbReference type="Gene3D" id="3.90.550.10">
    <property type="entry name" value="Spore Coat Polysaccharide Biosynthesis Protein SpsA, Chain A"/>
    <property type="match status" value="1"/>
</dbReference>
<dbReference type="PANTHER" id="PTHR48090:SF7">
    <property type="entry name" value="RFBJ PROTEIN"/>
    <property type="match status" value="1"/>
</dbReference>
<dbReference type="CDD" id="cd02440">
    <property type="entry name" value="AdoMet_MTases"/>
    <property type="match status" value="1"/>
</dbReference>
<name>A0A426TZ05_9CHLR</name>
<gene>
    <name evidence="3" type="ORF">EI684_11595</name>
</gene>